<dbReference type="NCBIfam" id="TIGR02681">
    <property type="entry name" value="phage_pRha"/>
    <property type="match status" value="1"/>
</dbReference>
<reference evidence="1" key="1">
    <citation type="submission" date="2023-03" db="EMBL/GenBank/DDBJ databases">
        <title>a new species belonging to Providencia genus.</title>
        <authorList>
            <person name="Yang W."/>
            <person name="Hu F."/>
            <person name="Shen S."/>
            <person name="Ding L."/>
            <person name="Yin D."/>
        </authorList>
    </citation>
    <scope>NUCLEOTIDE SEQUENCE</scope>
    <source>
        <strain evidence="1">CRE-3FA-0001</strain>
    </source>
</reference>
<dbReference type="EMBL" id="JARRYG010000004">
    <property type="protein sequence ID" value="MDG4695674.1"/>
    <property type="molecule type" value="Genomic_DNA"/>
</dbReference>
<evidence type="ECO:0000313" key="1">
    <source>
        <dbReference type="EMBL" id="MDG4695674.1"/>
    </source>
</evidence>
<protein>
    <submittedName>
        <fullName evidence="1">Rha family transcriptional regulator</fullName>
    </submittedName>
</protein>
<sequence length="176" mass="20428">MTKTTVIPEFNFQKMVMASDGQVFTTSKKIADYFGKRHDNVLRKIRQVRDECPDNFAQLNFEEADFIDKNGDIQPMYKLSKDGYMLLVMGFTGKAAMLIKIKFIQAFNWMAEQISRWKELGEEAQHRHALKAAKSELKGRLGSQLMNGRKKEKKALQLEYEQILSLTQPKLLFLDE</sequence>
<dbReference type="InterPro" id="IPR014054">
    <property type="entry name" value="Phage_regulatory_Rha"/>
</dbReference>
<organism evidence="1 2">
    <name type="scientific">Providencia huashanensis</name>
    <dbReference type="NCBI Taxonomy" id="3037798"/>
    <lineage>
        <taxon>Bacteria</taxon>
        <taxon>Pseudomonadati</taxon>
        <taxon>Pseudomonadota</taxon>
        <taxon>Gammaproteobacteria</taxon>
        <taxon>Enterobacterales</taxon>
        <taxon>Morganellaceae</taxon>
        <taxon>Providencia</taxon>
    </lineage>
</organism>
<proteinExistence type="predicted"/>
<name>A0AA42JYS7_9GAMM</name>
<dbReference type="Pfam" id="PF09669">
    <property type="entry name" value="Phage_pRha"/>
    <property type="match status" value="1"/>
</dbReference>
<dbReference type="Proteomes" id="UP001156701">
    <property type="component" value="Unassembled WGS sequence"/>
</dbReference>
<dbReference type="RefSeq" id="WP_272677527.1">
    <property type="nucleotide sequence ID" value="NZ_JARRYG010000004.1"/>
</dbReference>
<comment type="caution">
    <text evidence="1">The sequence shown here is derived from an EMBL/GenBank/DDBJ whole genome shotgun (WGS) entry which is preliminary data.</text>
</comment>
<dbReference type="GeneID" id="89489503"/>
<dbReference type="AlphaFoldDB" id="A0AA42JYS7"/>
<gene>
    <name evidence="1" type="ORF">P7V44_05405</name>
</gene>
<evidence type="ECO:0000313" key="2">
    <source>
        <dbReference type="Proteomes" id="UP001156701"/>
    </source>
</evidence>
<accession>A0AA42JYS7</accession>